<organism evidence="2 3">
    <name type="scientific">Paenibacillus thailandensis</name>
    <dbReference type="NCBI Taxonomy" id="393250"/>
    <lineage>
        <taxon>Bacteria</taxon>
        <taxon>Bacillati</taxon>
        <taxon>Bacillota</taxon>
        <taxon>Bacilli</taxon>
        <taxon>Bacillales</taxon>
        <taxon>Paenibacillaceae</taxon>
        <taxon>Paenibacillus</taxon>
    </lineage>
</organism>
<keyword evidence="3" id="KW-1185">Reference proteome</keyword>
<protein>
    <submittedName>
        <fullName evidence="2">DUF2243 domain-containing protein</fullName>
    </submittedName>
</protein>
<accession>A0ABW5QU28</accession>
<dbReference type="Pfam" id="PF10002">
    <property type="entry name" value="DUF2243"/>
    <property type="match status" value="1"/>
</dbReference>
<dbReference type="Proteomes" id="UP001597493">
    <property type="component" value="Unassembled WGS sequence"/>
</dbReference>
<evidence type="ECO:0000256" key="1">
    <source>
        <dbReference type="SAM" id="Phobius"/>
    </source>
</evidence>
<feature type="transmembrane region" description="Helical" evidence="1">
    <location>
        <begin position="135"/>
        <end position="155"/>
    </location>
</feature>
<dbReference type="EMBL" id="JBHUMY010000006">
    <property type="protein sequence ID" value="MFD2659968.1"/>
    <property type="molecule type" value="Genomic_DNA"/>
</dbReference>
<dbReference type="InterPro" id="IPR018719">
    <property type="entry name" value="DUF2243_membrane"/>
</dbReference>
<keyword evidence="1" id="KW-0812">Transmembrane</keyword>
<keyword evidence="1" id="KW-0472">Membrane</keyword>
<feature type="transmembrane region" description="Helical" evidence="1">
    <location>
        <begin position="96"/>
        <end position="115"/>
    </location>
</feature>
<keyword evidence="1" id="KW-1133">Transmembrane helix</keyword>
<sequence length="172" mass="19153">MKENNPDSRKIGGLRDVYSGRNAWAGVLGGLGLVAFIDEAVFHQLLHWHHFYDKSTTAAGLVSDGLFHAFNWFATVTSMFMVGDLRRRNAFWPKRWGGGVLVGAGGFQLYDGIVQHKLMRLHQIRYVDDVIVCDIVWNVLAAVLLLIGIGLLAGGRRNKQTDPSRRPAHDSV</sequence>
<comment type="caution">
    <text evidence="2">The sequence shown here is derived from an EMBL/GenBank/DDBJ whole genome shotgun (WGS) entry which is preliminary data.</text>
</comment>
<dbReference type="RefSeq" id="WP_379270641.1">
    <property type="nucleotide sequence ID" value="NZ_JBHUGT010000044.1"/>
</dbReference>
<feature type="transmembrane region" description="Helical" evidence="1">
    <location>
        <begin position="23"/>
        <end position="46"/>
    </location>
</feature>
<evidence type="ECO:0000313" key="2">
    <source>
        <dbReference type="EMBL" id="MFD2659968.1"/>
    </source>
</evidence>
<proteinExistence type="predicted"/>
<feature type="transmembrane region" description="Helical" evidence="1">
    <location>
        <begin position="66"/>
        <end position="84"/>
    </location>
</feature>
<name>A0ABW5QU28_9BACL</name>
<evidence type="ECO:0000313" key="3">
    <source>
        <dbReference type="Proteomes" id="UP001597493"/>
    </source>
</evidence>
<reference evidence="3" key="1">
    <citation type="journal article" date="2019" name="Int. J. Syst. Evol. Microbiol.">
        <title>The Global Catalogue of Microorganisms (GCM) 10K type strain sequencing project: providing services to taxonomists for standard genome sequencing and annotation.</title>
        <authorList>
            <consortium name="The Broad Institute Genomics Platform"/>
            <consortium name="The Broad Institute Genome Sequencing Center for Infectious Disease"/>
            <person name="Wu L."/>
            <person name="Ma J."/>
        </authorList>
    </citation>
    <scope>NUCLEOTIDE SEQUENCE [LARGE SCALE GENOMIC DNA]</scope>
    <source>
        <strain evidence="3">TISTR 1827</strain>
    </source>
</reference>
<gene>
    <name evidence="2" type="ORF">ACFSW5_06765</name>
</gene>